<dbReference type="InterPro" id="IPR053261">
    <property type="entry name" value="Polyketide-peptide_reg"/>
</dbReference>
<evidence type="ECO:0000313" key="2">
    <source>
        <dbReference type="EMBL" id="CZR61055.1"/>
    </source>
</evidence>
<reference evidence="2 3" key="1">
    <citation type="submission" date="2016-03" db="EMBL/GenBank/DDBJ databases">
        <authorList>
            <person name="Ploux O."/>
        </authorList>
    </citation>
    <scope>NUCLEOTIDE SEQUENCE [LARGE SCALE GENOMIC DNA]</scope>
    <source>
        <strain evidence="2 3">UAMH 11012</strain>
    </source>
</reference>
<dbReference type="Pfam" id="PF03070">
    <property type="entry name" value="TENA_THI-4"/>
    <property type="match status" value="1"/>
</dbReference>
<gene>
    <name evidence="2" type="ORF">PAC_10951</name>
</gene>
<dbReference type="OrthoDB" id="37730at2759"/>
<dbReference type="PANTHER" id="PTHR41813">
    <property type="entry name" value="REGULATOR PAB1642, PUTATIVE (AFU_ORTHOLOGUE AFUA_3G11955)-RELATED"/>
    <property type="match status" value="1"/>
</dbReference>
<dbReference type="SUPFAM" id="SSF48613">
    <property type="entry name" value="Heme oxygenase-like"/>
    <property type="match status" value="1"/>
</dbReference>
<dbReference type="InterPro" id="IPR004305">
    <property type="entry name" value="Thiaminase-2/PQQC"/>
</dbReference>
<dbReference type="AlphaFoldDB" id="A0A1L7X7Q4"/>
<accession>A0A1L7X7Q4</accession>
<evidence type="ECO:0000313" key="3">
    <source>
        <dbReference type="Proteomes" id="UP000184330"/>
    </source>
</evidence>
<evidence type="ECO:0000259" key="1">
    <source>
        <dbReference type="Pfam" id="PF03070"/>
    </source>
</evidence>
<dbReference type="Gene3D" id="1.20.910.10">
    <property type="entry name" value="Heme oxygenase-like"/>
    <property type="match status" value="1"/>
</dbReference>
<dbReference type="InterPro" id="IPR016084">
    <property type="entry name" value="Haem_Oase-like_multi-hlx"/>
</dbReference>
<dbReference type="PANTHER" id="PTHR41813:SF2">
    <property type="entry name" value="REGULATOR PAB1642, PUTATIVE (AFU_ORTHOLOGUE AFUA_3G11955)-RELATED"/>
    <property type="match status" value="1"/>
</dbReference>
<dbReference type="Proteomes" id="UP000184330">
    <property type="component" value="Unassembled WGS sequence"/>
</dbReference>
<dbReference type="CDD" id="cd19357">
    <property type="entry name" value="TenA_E_At3g16990-like"/>
    <property type="match status" value="1"/>
</dbReference>
<organism evidence="2 3">
    <name type="scientific">Phialocephala subalpina</name>
    <dbReference type="NCBI Taxonomy" id="576137"/>
    <lineage>
        <taxon>Eukaryota</taxon>
        <taxon>Fungi</taxon>
        <taxon>Dikarya</taxon>
        <taxon>Ascomycota</taxon>
        <taxon>Pezizomycotina</taxon>
        <taxon>Leotiomycetes</taxon>
        <taxon>Helotiales</taxon>
        <taxon>Mollisiaceae</taxon>
        <taxon>Phialocephala</taxon>
        <taxon>Phialocephala fortinii species complex</taxon>
    </lineage>
</organism>
<dbReference type="GO" id="GO:0006772">
    <property type="term" value="P:thiamine metabolic process"/>
    <property type="evidence" value="ECO:0007669"/>
    <property type="project" value="UniProtKB-ARBA"/>
</dbReference>
<dbReference type="EMBL" id="FJOG01000017">
    <property type="protein sequence ID" value="CZR61055.1"/>
    <property type="molecule type" value="Genomic_DNA"/>
</dbReference>
<dbReference type="STRING" id="576137.A0A1L7X7Q4"/>
<feature type="domain" description="Thiaminase-2/PQQC" evidence="1">
    <location>
        <begin position="27"/>
        <end position="249"/>
    </location>
</feature>
<proteinExistence type="predicted"/>
<sequence length="252" mass="28457">MTNPSKSLTTHLLSLDKEGLKKATQAPFLVQAGKGTLPKEVLEKWLGQDRLYAQAYINFGSRLLAGLAAKLPPKVNPDHLNERLTDLVLDALNNVRRELKFFEEVASKYSLDINAADDVKMASEGVKAYRRLFDSIGSQAQNGERSYVLEGLMLLWGTEICYLEAWRYAKGFPNKEEDQKDKDGGALRNEFIPNWTSDEFANFVGKMGRFVDEAWGQLESSELGNCAMLEKMEGIWKGVLDVEQVFWPKVEE</sequence>
<keyword evidence="3" id="KW-1185">Reference proteome</keyword>
<protein>
    <submittedName>
        <fullName evidence="2">Related to transcription regulator PAB1642</fullName>
    </submittedName>
</protein>
<name>A0A1L7X7Q4_9HELO</name>